<dbReference type="OrthoDB" id="5983317at2759"/>
<evidence type="ECO:0000313" key="1">
    <source>
        <dbReference type="EMBL" id="PFX11047.1"/>
    </source>
</evidence>
<feature type="non-terminal residue" evidence="1">
    <location>
        <position position="1"/>
    </location>
</feature>
<comment type="caution">
    <text evidence="1">The sequence shown here is derived from an EMBL/GenBank/DDBJ whole genome shotgun (WGS) entry which is preliminary data.</text>
</comment>
<organism evidence="1 2">
    <name type="scientific">Stylophora pistillata</name>
    <name type="common">Smooth cauliflower coral</name>
    <dbReference type="NCBI Taxonomy" id="50429"/>
    <lineage>
        <taxon>Eukaryota</taxon>
        <taxon>Metazoa</taxon>
        <taxon>Cnidaria</taxon>
        <taxon>Anthozoa</taxon>
        <taxon>Hexacorallia</taxon>
        <taxon>Scleractinia</taxon>
        <taxon>Astrocoeniina</taxon>
        <taxon>Pocilloporidae</taxon>
        <taxon>Stylophora</taxon>
    </lineage>
</organism>
<dbReference type="AlphaFoldDB" id="A0A2B4R3S4"/>
<reference evidence="2" key="1">
    <citation type="journal article" date="2017" name="bioRxiv">
        <title>Comparative analysis of the genomes of Stylophora pistillata and Acropora digitifera provides evidence for extensive differences between species of corals.</title>
        <authorList>
            <person name="Voolstra C.R."/>
            <person name="Li Y."/>
            <person name="Liew Y.J."/>
            <person name="Baumgarten S."/>
            <person name="Zoccola D."/>
            <person name="Flot J.-F."/>
            <person name="Tambutte S."/>
            <person name="Allemand D."/>
            <person name="Aranda M."/>
        </authorList>
    </citation>
    <scope>NUCLEOTIDE SEQUENCE [LARGE SCALE GENOMIC DNA]</scope>
</reference>
<accession>A0A2B4R3S4</accession>
<sequence length="242" mass="27147">ERPRTITMSSQAALEFICSLELDESLTPDSSQGKVVAGSLASFTHNLSGQQLEDVQNSTLFAQLAATKKYPKKEQATDWYEFYGYVLGKLGWILQGFSFDEYKSSADSFKLSEVTLELLSAMIGEDKQLVSVVKDTLDSLKKSPEGLTLFNKNSTSSNNGRFQILPCTVTNGQVSLAFIGAYFKANKVSSDYFFFSYNFQEIQLHKSTQVFTLNEDVYMQVRQGVINRLGKRAKDFVHNLDI</sequence>
<dbReference type="Proteomes" id="UP000225706">
    <property type="component" value="Unassembled WGS sequence"/>
</dbReference>
<proteinExistence type="predicted"/>
<keyword evidence="2" id="KW-1185">Reference proteome</keyword>
<protein>
    <submittedName>
        <fullName evidence="1">Uncharacterized protein</fullName>
    </submittedName>
</protein>
<evidence type="ECO:0000313" key="2">
    <source>
        <dbReference type="Proteomes" id="UP000225706"/>
    </source>
</evidence>
<dbReference type="EMBL" id="LSMT01004167">
    <property type="protein sequence ID" value="PFX11047.1"/>
    <property type="molecule type" value="Genomic_DNA"/>
</dbReference>
<name>A0A2B4R3S4_STYPI</name>
<gene>
    <name evidence="1" type="ORF">AWC38_SpisGene25530</name>
</gene>